<dbReference type="OMA" id="EMHELRD"/>
<reference evidence="2" key="1">
    <citation type="journal article" date="2015" name="BMC Genomics">
        <title>Genomic and transcriptomic analysis of the endophytic fungus Pestalotiopsis fici reveals its lifestyle and high potential for synthesis of natural products.</title>
        <authorList>
            <person name="Wang X."/>
            <person name="Zhang X."/>
            <person name="Liu L."/>
            <person name="Xiang M."/>
            <person name="Wang W."/>
            <person name="Sun X."/>
            <person name="Che Y."/>
            <person name="Guo L."/>
            <person name="Liu G."/>
            <person name="Guo L."/>
            <person name="Wang C."/>
            <person name="Yin W.B."/>
            <person name="Stadler M."/>
            <person name="Zhang X."/>
            <person name="Liu X."/>
        </authorList>
    </citation>
    <scope>NUCLEOTIDE SEQUENCE [LARGE SCALE GENOMIC DNA]</scope>
    <source>
        <strain evidence="2">W106-1 / CGMCC3.15140</strain>
    </source>
</reference>
<dbReference type="OrthoDB" id="1577640at2759"/>
<evidence type="ECO:0000313" key="2">
    <source>
        <dbReference type="Proteomes" id="UP000030651"/>
    </source>
</evidence>
<keyword evidence="2" id="KW-1185">Reference proteome</keyword>
<organism evidence="1 2">
    <name type="scientific">Pestalotiopsis fici (strain W106-1 / CGMCC3.15140)</name>
    <dbReference type="NCBI Taxonomy" id="1229662"/>
    <lineage>
        <taxon>Eukaryota</taxon>
        <taxon>Fungi</taxon>
        <taxon>Dikarya</taxon>
        <taxon>Ascomycota</taxon>
        <taxon>Pezizomycotina</taxon>
        <taxon>Sordariomycetes</taxon>
        <taxon>Xylariomycetidae</taxon>
        <taxon>Amphisphaeriales</taxon>
        <taxon>Sporocadaceae</taxon>
        <taxon>Pestalotiopsis</taxon>
    </lineage>
</organism>
<gene>
    <name evidence="1" type="ORF">PFICI_00564</name>
</gene>
<proteinExistence type="predicted"/>
<name>W3XNB5_PESFW</name>
<dbReference type="HOGENOM" id="CLU_647421_0_0_1"/>
<dbReference type="EMBL" id="KI912109">
    <property type="protein sequence ID" value="ETS86736.1"/>
    <property type="molecule type" value="Genomic_DNA"/>
</dbReference>
<dbReference type="eggNOG" id="ENOG502SM1I">
    <property type="taxonomic scope" value="Eukaryota"/>
</dbReference>
<dbReference type="RefSeq" id="XP_007827336.1">
    <property type="nucleotide sequence ID" value="XM_007829145.1"/>
</dbReference>
<accession>W3XNB5</accession>
<dbReference type="InParanoid" id="W3XNB5"/>
<sequence>MLLKAGCAVDIGAFDYLYRDMTTRCQRILVRGLKDRRDKLKRLALEKLPEHDIAALNLESVRTLDTQTAAVLGLLDLNGVQISPALRLTQTTKPATSTCYPGRSVYHTVKNIMNADVFWDHGFQDIDEFNGQFDDVRGDGLPPLANCENLRMIQWLVDHGANLSRELNHSGIGADRKSLRVTTAHFVFQYIGDWLPDMGDYDDPDWYILSSLQEVLPVDLFDNCECSCSKQGCTPFLMMLKALIAQESAREGQSIISIIEPFLNYLDMSLTELSKDEWKEAIRYFTFTTLEMSHTCHHEPGKYRYTCSVTVEEWQDTMHVRDEQADMIELLEGILFDLDAMIDTMMDDENQFDMSTFLTDHWLERMEAELEAISGRQLSEEYKKGTEALGVVWSEGEAEEDIDSEPTGDVVQYWLNAIDKAAGF</sequence>
<evidence type="ECO:0000313" key="1">
    <source>
        <dbReference type="EMBL" id="ETS86736.1"/>
    </source>
</evidence>
<dbReference type="KEGG" id="pfy:PFICI_00564"/>
<dbReference type="AlphaFoldDB" id="W3XNB5"/>
<dbReference type="GeneID" id="19265577"/>
<protein>
    <submittedName>
        <fullName evidence="1">Uncharacterized protein</fullName>
    </submittedName>
</protein>
<dbReference type="Proteomes" id="UP000030651">
    <property type="component" value="Unassembled WGS sequence"/>
</dbReference>